<keyword evidence="3 4" id="KW-0749">Sporulation</keyword>
<proteinExistence type="evidence at transcript level"/>
<sequence length="59" mass="6713">MDIQRAQEIIESPTMINVNYHGIPVYIQQVNSNENTANVFPLDEMDHEQEVDINGLVEG</sequence>
<evidence type="ECO:0000256" key="2">
    <source>
        <dbReference type="ARBA" id="ARBA00006573"/>
    </source>
</evidence>
<accession>A0ABS6JUZ5</accession>
<organism evidence="5 6">
    <name type="scientific">Evansella alkalicola</name>
    <dbReference type="NCBI Taxonomy" id="745819"/>
    <lineage>
        <taxon>Bacteria</taxon>
        <taxon>Bacillati</taxon>
        <taxon>Bacillota</taxon>
        <taxon>Bacilli</taxon>
        <taxon>Bacillales</taxon>
        <taxon>Bacillaceae</taxon>
        <taxon>Evansella</taxon>
    </lineage>
</organism>
<comment type="similarity">
    <text evidence="2 4">Belongs to the SspH family.</text>
</comment>
<reference evidence="5 6" key="1">
    <citation type="submission" date="2021-06" db="EMBL/GenBank/DDBJ databases">
        <title>Bacillus sp. RD4P76, an endophyte from a halophyte.</title>
        <authorList>
            <person name="Sun J.-Q."/>
        </authorList>
    </citation>
    <scope>NUCLEOTIDE SEQUENCE [LARGE SCALE GENOMIC DNA]</scope>
    <source>
        <strain evidence="5 6">JCM 17098</strain>
    </source>
</reference>
<dbReference type="NCBIfam" id="TIGR02861">
    <property type="entry name" value="SASP_H"/>
    <property type="match status" value="1"/>
</dbReference>
<comment type="caution">
    <text evidence="5">The sequence shown here is derived from an EMBL/GenBank/DDBJ whole genome shotgun (WGS) entry which is preliminary data.</text>
</comment>
<evidence type="ECO:0000313" key="5">
    <source>
        <dbReference type="EMBL" id="MBU9722387.1"/>
    </source>
</evidence>
<evidence type="ECO:0000313" key="6">
    <source>
        <dbReference type="Proteomes" id="UP000790580"/>
    </source>
</evidence>
<comment type="induction">
    <text evidence="4">Expressed only in the forespore compartment of sporulating cells.</text>
</comment>
<dbReference type="Proteomes" id="UP000790580">
    <property type="component" value="Unassembled WGS sequence"/>
</dbReference>
<dbReference type="EMBL" id="JAHQCR010000051">
    <property type="protein sequence ID" value="MBU9722387.1"/>
    <property type="molecule type" value="Genomic_DNA"/>
</dbReference>
<dbReference type="RefSeq" id="WP_088077223.1">
    <property type="nucleotide sequence ID" value="NZ_JAHQCR010000051.1"/>
</dbReference>
<gene>
    <name evidence="4" type="primary">sspH</name>
    <name evidence="5" type="ORF">KS407_13190</name>
</gene>
<dbReference type="HAMAP" id="MF_00667">
    <property type="entry name" value="SspH"/>
    <property type="match status" value="1"/>
</dbReference>
<evidence type="ECO:0000256" key="4">
    <source>
        <dbReference type="HAMAP-Rule" id="MF_00667"/>
    </source>
</evidence>
<dbReference type="Pfam" id="PF08141">
    <property type="entry name" value="SspH"/>
    <property type="match status" value="1"/>
</dbReference>
<name>A0ABS6JUZ5_9BACI</name>
<protein>
    <recommendedName>
        <fullName evidence="4">Small, acid-soluble spore protein H</fullName>
        <shortName evidence="4">SASP H</shortName>
    </recommendedName>
</protein>
<evidence type="ECO:0000256" key="3">
    <source>
        <dbReference type="ARBA" id="ARBA00022969"/>
    </source>
</evidence>
<dbReference type="InterPro" id="IPR012610">
    <property type="entry name" value="SASP_SspH"/>
</dbReference>
<evidence type="ECO:0000256" key="1">
    <source>
        <dbReference type="ARBA" id="ARBA00004288"/>
    </source>
</evidence>
<keyword evidence="6" id="KW-1185">Reference proteome</keyword>
<comment type="subcellular location">
    <subcellularLocation>
        <location evidence="1 4">Spore core</location>
    </subcellularLocation>
</comment>